<dbReference type="GO" id="GO:0016592">
    <property type="term" value="C:mediator complex"/>
    <property type="evidence" value="ECO:0007669"/>
    <property type="project" value="InterPro"/>
</dbReference>
<feature type="compositionally biased region" description="Low complexity" evidence="1">
    <location>
        <begin position="991"/>
        <end position="1028"/>
    </location>
</feature>
<feature type="compositionally biased region" description="Low complexity" evidence="1">
    <location>
        <begin position="1067"/>
        <end position="1079"/>
    </location>
</feature>
<comment type="caution">
    <text evidence="3">The sequence shown here is derived from an EMBL/GenBank/DDBJ whole genome shotgun (WGS) entry which is preliminary data.</text>
</comment>
<accession>A0AAD4BVI5</accession>
<reference evidence="3" key="1">
    <citation type="submission" date="2019-10" db="EMBL/GenBank/DDBJ databases">
        <authorList>
            <consortium name="DOE Joint Genome Institute"/>
            <person name="Kuo A."/>
            <person name="Miyauchi S."/>
            <person name="Kiss E."/>
            <person name="Drula E."/>
            <person name="Kohler A."/>
            <person name="Sanchez-Garcia M."/>
            <person name="Andreopoulos B."/>
            <person name="Barry K.W."/>
            <person name="Bonito G."/>
            <person name="Buee M."/>
            <person name="Carver A."/>
            <person name="Chen C."/>
            <person name="Cichocki N."/>
            <person name="Clum A."/>
            <person name="Culley D."/>
            <person name="Crous P.W."/>
            <person name="Fauchery L."/>
            <person name="Girlanda M."/>
            <person name="Hayes R."/>
            <person name="Keri Z."/>
            <person name="LaButti K."/>
            <person name="Lipzen A."/>
            <person name="Lombard V."/>
            <person name="Magnuson J."/>
            <person name="Maillard F."/>
            <person name="Morin E."/>
            <person name="Murat C."/>
            <person name="Nolan M."/>
            <person name="Ohm R."/>
            <person name="Pangilinan J."/>
            <person name="Pereira M."/>
            <person name="Perotto S."/>
            <person name="Peter M."/>
            <person name="Riley R."/>
            <person name="Sitrit Y."/>
            <person name="Stielow B."/>
            <person name="Szollosi G."/>
            <person name="Zifcakova L."/>
            <person name="Stursova M."/>
            <person name="Spatafora J.W."/>
            <person name="Tedersoo L."/>
            <person name="Vaario L.-M."/>
            <person name="Yamada A."/>
            <person name="Yan M."/>
            <person name="Wang P."/>
            <person name="Xu J."/>
            <person name="Bruns T."/>
            <person name="Baldrian P."/>
            <person name="Vilgalys R."/>
            <person name="Henrissat B."/>
            <person name="Grigoriev I.V."/>
            <person name="Hibbett D."/>
            <person name="Nagy L.G."/>
            <person name="Martin F.M."/>
        </authorList>
    </citation>
    <scope>NUCLEOTIDE SEQUENCE</scope>
    <source>
        <strain evidence="3">BED1</strain>
    </source>
</reference>
<feature type="compositionally biased region" description="Low complexity" evidence="1">
    <location>
        <begin position="876"/>
        <end position="896"/>
    </location>
</feature>
<dbReference type="Pfam" id="PF01388">
    <property type="entry name" value="ARID"/>
    <property type="match status" value="1"/>
</dbReference>
<feature type="compositionally biased region" description="Polar residues" evidence="1">
    <location>
        <begin position="1213"/>
        <end position="1222"/>
    </location>
</feature>
<feature type="region of interest" description="Disordered" evidence="1">
    <location>
        <begin position="223"/>
        <end position="251"/>
    </location>
</feature>
<dbReference type="EMBL" id="WHUW01000012">
    <property type="protein sequence ID" value="KAF8440290.1"/>
    <property type="molecule type" value="Genomic_DNA"/>
</dbReference>
<keyword evidence="4" id="KW-1185">Reference proteome</keyword>
<evidence type="ECO:0000313" key="3">
    <source>
        <dbReference type="EMBL" id="KAF8440290.1"/>
    </source>
</evidence>
<protein>
    <recommendedName>
        <fullName evidence="2">ARID domain-containing protein</fullName>
    </recommendedName>
</protein>
<proteinExistence type="predicted"/>
<dbReference type="SMART" id="SM00501">
    <property type="entry name" value="BRIGHT"/>
    <property type="match status" value="1"/>
</dbReference>
<feature type="region of interest" description="Disordered" evidence="1">
    <location>
        <begin position="691"/>
        <end position="716"/>
    </location>
</feature>
<evidence type="ECO:0000259" key="2">
    <source>
        <dbReference type="PROSITE" id="PS51011"/>
    </source>
</evidence>
<feature type="compositionally biased region" description="Low complexity" evidence="1">
    <location>
        <begin position="19"/>
        <end position="38"/>
    </location>
</feature>
<dbReference type="SUPFAM" id="SSF46774">
    <property type="entry name" value="ARID-like"/>
    <property type="match status" value="1"/>
</dbReference>
<feature type="compositionally biased region" description="Low complexity" evidence="1">
    <location>
        <begin position="934"/>
        <end position="962"/>
    </location>
</feature>
<feature type="region of interest" description="Disordered" evidence="1">
    <location>
        <begin position="583"/>
        <end position="615"/>
    </location>
</feature>
<dbReference type="CDD" id="cd16100">
    <property type="entry name" value="ARID"/>
    <property type="match status" value="1"/>
</dbReference>
<feature type="region of interest" description="Disordered" evidence="1">
    <location>
        <begin position="875"/>
        <end position="1055"/>
    </location>
</feature>
<feature type="compositionally biased region" description="Low complexity" evidence="1">
    <location>
        <begin position="357"/>
        <end position="367"/>
    </location>
</feature>
<reference evidence="3" key="2">
    <citation type="journal article" date="2020" name="Nat. Commun.">
        <title>Large-scale genome sequencing of mycorrhizal fungi provides insights into the early evolution of symbiotic traits.</title>
        <authorList>
            <person name="Miyauchi S."/>
            <person name="Kiss E."/>
            <person name="Kuo A."/>
            <person name="Drula E."/>
            <person name="Kohler A."/>
            <person name="Sanchez-Garcia M."/>
            <person name="Morin E."/>
            <person name="Andreopoulos B."/>
            <person name="Barry K.W."/>
            <person name="Bonito G."/>
            <person name="Buee M."/>
            <person name="Carver A."/>
            <person name="Chen C."/>
            <person name="Cichocki N."/>
            <person name="Clum A."/>
            <person name="Culley D."/>
            <person name="Crous P.W."/>
            <person name="Fauchery L."/>
            <person name="Girlanda M."/>
            <person name="Hayes R.D."/>
            <person name="Keri Z."/>
            <person name="LaButti K."/>
            <person name="Lipzen A."/>
            <person name="Lombard V."/>
            <person name="Magnuson J."/>
            <person name="Maillard F."/>
            <person name="Murat C."/>
            <person name="Nolan M."/>
            <person name="Ohm R.A."/>
            <person name="Pangilinan J."/>
            <person name="Pereira M.F."/>
            <person name="Perotto S."/>
            <person name="Peter M."/>
            <person name="Pfister S."/>
            <person name="Riley R."/>
            <person name="Sitrit Y."/>
            <person name="Stielow J.B."/>
            <person name="Szollosi G."/>
            <person name="Zifcakova L."/>
            <person name="Stursova M."/>
            <person name="Spatafora J.W."/>
            <person name="Tedersoo L."/>
            <person name="Vaario L.M."/>
            <person name="Yamada A."/>
            <person name="Yan M."/>
            <person name="Wang P."/>
            <person name="Xu J."/>
            <person name="Bruns T."/>
            <person name="Baldrian P."/>
            <person name="Vilgalys R."/>
            <person name="Dunand C."/>
            <person name="Henrissat B."/>
            <person name="Grigoriev I.V."/>
            <person name="Hibbett D."/>
            <person name="Nagy L.G."/>
            <person name="Martin F.M."/>
        </authorList>
    </citation>
    <scope>NUCLEOTIDE SEQUENCE</scope>
    <source>
        <strain evidence="3">BED1</strain>
    </source>
</reference>
<feature type="compositionally biased region" description="Pro residues" evidence="1">
    <location>
        <begin position="417"/>
        <end position="428"/>
    </location>
</feature>
<dbReference type="GO" id="GO:0006357">
    <property type="term" value="P:regulation of transcription by RNA polymerase II"/>
    <property type="evidence" value="ECO:0007669"/>
    <property type="project" value="InterPro"/>
</dbReference>
<feature type="region of interest" description="Disordered" evidence="1">
    <location>
        <begin position="347"/>
        <end position="403"/>
    </location>
</feature>
<feature type="compositionally biased region" description="Pro residues" evidence="1">
    <location>
        <begin position="924"/>
        <end position="933"/>
    </location>
</feature>
<feature type="region of interest" description="Disordered" evidence="1">
    <location>
        <begin position="416"/>
        <end position="467"/>
    </location>
</feature>
<dbReference type="PROSITE" id="PS51011">
    <property type="entry name" value="ARID"/>
    <property type="match status" value="1"/>
</dbReference>
<sequence length="1289" mass="140900">MADRMHPYPMFSQNLTPNSLQQSQIPQQPSQSQQPDPQMISALSNSEHSRMWQQMNQLQNQYRPQQPGDLAPAQMNHQASLLLRVSFSRRLSHVWEILVPRADDMQEFARGQALSHGQGQPIVQQIQQSFGLNAQRMNPAGPAFHDPQANQPQSLMPSSFSNVPMNAQQQMKAAFNMNPMMHAAMSNPRQLKMHSQQDMARLQQGLGAHNTPNQPAAVDMFASSSMQPSQEQMHSSPHPAAQPVGPPGANQGMVPGNPQGGVRKRMITPAEFQERRNYLLSMIAQSENTLASLVQSMRNGTTVDPNMQQTLGQLRTEVANRRDVYTKFVATFGAMVTQQIANGIPSTMSHINPMAHSSSQQPQPQQPTVSNAQVQPGYVVGQSNQPVASPYKYPAGTGSSSMAAQAQGTLNQQIPMQPAPIARPPTIPPRTGGTPHQIPPGPLPNTMSPNLGNLAAQGGQKAPDQARQSVGIMPLEKQRFETTYAQFCRSQNTHSGLRVQIGENRTVDLHQLHVQVMHEGGAGSVTQRDMWAVIGGRLGFIQFPGTDTEPARCGPGIAQQLHNTYEQYLQHFENAYILTVKNRSSTGSPQQPIHQMNPNPLAVSNSATPDISGNSTDMPPNPRPLLNQQFIAAALRYVVTPAQEMRAQRVPENMITFVERHRSELMKVYQQQVQLITKRNAEQEPQNMVNAQGSLPNPREQASIGLQPGVQRPSQPIGANTMSSIAGESRMPNGSFVPENVTAAFVQRQPPTQDQMQHAMMTINQLKQMFQQRSLPGMATQQIADEQRQEYREILEQLYKMTSELDGKLPMYFAVFKNEELLRKYVAIVLTVARQRQLLATPSPQYIISPVTLRSMQMQVQRLNDEFENRWRAMRTSAAAAHSQQQQQQHASLTSAPARINPVPRLSVSPMPRPAPHNNGRPPSTIPQQPPPSQSHLQPQPQSQLQPNQTQLHSQQQSVSQQGKKNFQPSISPNPPVQPPPATVTSPTPPAVAVASSSTPATSAPTPQPTTSTPQTPKSPPSKAAAKNKATRVRKMSRGPATPEMTPSVAGVKRPPEEDVAALTNVAPSEAEASNAPSPKKAKTDWEGETSTALLKKQQEIENIKTDEDAAAFFDHMKELFAMTVSTDNDIHHDIVSTLGQILAGVPQEPADAAATAAALSVHGDAGPPPTALSPHIGPANDAFLEFIDFSSFTTLEDEDDDSKAPTPDLVHSSETNPSPESGSEGDSLGSTGSPDKSKIDEQGDRSDPLRLGSLREIDGGESAYYQTGEWKWDSPMPTLEQPWAIYTS</sequence>
<dbReference type="Pfam" id="PF05397">
    <property type="entry name" value="Med15_fungi"/>
    <property type="match status" value="1"/>
</dbReference>
<organism evidence="3 4">
    <name type="scientific">Boletus edulis BED1</name>
    <dbReference type="NCBI Taxonomy" id="1328754"/>
    <lineage>
        <taxon>Eukaryota</taxon>
        <taxon>Fungi</taxon>
        <taxon>Dikarya</taxon>
        <taxon>Basidiomycota</taxon>
        <taxon>Agaricomycotina</taxon>
        <taxon>Agaricomycetes</taxon>
        <taxon>Agaricomycetidae</taxon>
        <taxon>Boletales</taxon>
        <taxon>Boletineae</taxon>
        <taxon>Boletaceae</taxon>
        <taxon>Boletoideae</taxon>
        <taxon>Boletus</taxon>
    </lineage>
</organism>
<feature type="region of interest" description="Disordered" evidence="1">
    <location>
        <begin position="1067"/>
        <end position="1090"/>
    </location>
</feature>
<dbReference type="InterPro" id="IPR001606">
    <property type="entry name" value="ARID_dom"/>
</dbReference>
<feature type="region of interest" description="Disordered" evidence="1">
    <location>
        <begin position="1"/>
        <end position="39"/>
    </location>
</feature>
<name>A0AAD4BVI5_BOLED</name>
<feature type="compositionally biased region" description="Basic and acidic residues" evidence="1">
    <location>
        <begin position="1236"/>
        <end position="1259"/>
    </location>
</feature>
<evidence type="ECO:0000256" key="1">
    <source>
        <dbReference type="SAM" id="MobiDB-lite"/>
    </source>
</evidence>
<feature type="compositionally biased region" description="Pro residues" evidence="1">
    <location>
        <begin position="972"/>
        <end position="990"/>
    </location>
</feature>
<feature type="domain" description="ARID" evidence="2">
    <location>
        <begin position="474"/>
        <end position="577"/>
    </location>
</feature>
<dbReference type="InterPro" id="IPR036431">
    <property type="entry name" value="ARID_dom_sf"/>
</dbReference>
<dbReference type="SMART" id="SM01014">
    <property type="entry name" value="ARID"/>
    <property type="match status" value="1"/>
</dbReference>
<feature type="compositionally biased region" description="Polar residues" evidence="1">
    <location>
        <begin position="223"/>
        <end position="235"/>
    </location>
</feature>
<dbReference type="GO" id="GO:0003677">
    <property type="term" value="F:DNA binding"/>
    <property type="evidence" value="ECO:0007669"/>
    <property type="project" value="InterPro"/>
</dbReference>
<evidence type="ECO:0000313" key="4">
    <source>
        <dbReference type="Proteomes" id="UP001194468"/>
    </source>
</evidence>
<dbReference type="Proteomes" id="UP001194468">
    <property type="component" value="Unassembled WGS sequence"/>
</dbReference>
<dbReference type="Gene3D" id="1.10.150.60">
    <property type="entry name" value="ARID DNA-binding domain"/>
    <property type="match status" value="1"/>
</dbReference>
<dbReference type="InterPro" id="IPR008626">
    <property type="entry name" value="Mediator_Med15_fun"/>
</dbReference>
<feature type="region of interest" description="Disordered" evidence="1">
    <location>
        <begin position="1196"/>
        <end position="1261"/>
    </location>
</feature>
<gene>
    <name evidence="3" type="ORF">L210DRAFT_3645473</name>
</gene>
<dbReference type="GO" id="GO:0003712">
    <property type="term" value="F:transcription coregulator activity"/>
    <property type="evidence" value="ECO:0007669"/>
    <property type="project" value="InterPro"/>
</dbReference>